<comment type="caution">
    <text evidence="1">The sequence shown here is derived from an EMBL/GenBank/DDBJ whole genome shotgun (WGS) entry which is preliminary data.</text>
</comment>
<protein>
    <submittedName>
        <fullName evidence="1">Uncharacterized protein</fullName>
    </submittedName>
</protein>
<accession>A0ABQ4N9D4</accession>
<proteinExistence type="predicted"/>
<evidence type="ECO:0000313" key="1">
    <source>
        <dbReference type="EMBL" id="GIQ64795.1"/>
    </source>
</evidence>
<evidence type="ECO:0000313" key="2">
    <source>
        <dbReference type="Proteomes" id="UP000680304"/>
    </source>
</evidence>
<sequence length="195" mass="21440">MVDAATYPYVIRPGETNNSWNNFDESSQPIDYFTFNGGWWSDSWSWMYTAASPGQTLTFTFEGDAVALYARYYSGGSRFDVYLDGVKQASVDTNGNSGKRRVFSKSGLPVGVHVLEIKVTGTGGAVALEGFEYDYISAEPPETTGVETVRSGESVLIPARLGKYTFEGKMKVLKSYVPDIKKVESEIMQEVVTVG</sequence>
<name>A0ABQ4N9D4_9BACL</name>
<gene>
    <name evidence="1" type="ORF">PACILC2_33630</name>
</gene>
<organism evidence="1 2">
    <name type="scientific">Paenibacillus cisolokensis</name>
    <dbReference type="NCBI Taxonomy" id="1658519"/>
    <lineage>
        <taxon>Bacteria</taxon>
        <taxon>Bacillati</taxon>
        <taxon>Bacillota</taxon>
        <taxon>Bacilli</taxon>
        <taxon>Bacillales</taxon>
        <taxon>Paenibacillaceae</taxon>
        <taxon>Paenibacillus</taxon>
    </lineage>
</organism>
<dbReference type="Gene3D" id="2.60.120.260">
    <property type="entry name" value="Galactose-binding domain-like"/>
    <property type="match status" value="1"/>
</dbReference>
<keyword evidence="2" id="KW-1185">Reference proteome</keyword>
<reference evidence="1 2" key="1">
    <citation type="submission" date="2021-04" db="EMBL/GenBank/DDBJ databases">
        <title>Draft genome sequence of Paenibacillus cisolokensis, LC2-13A.</title>
        <authorList>
            <person name="Uke A."/>
            <person name="Chhe C."/>
            <person name="Baramee S."/>
            <person name="Kosugi A."/>
        </authorList>
    </citation>
    <scope>NUCLEOTIDE SEQUENCE [LARGE SCALE GENOMIC DNA]</scope>
    <source>
        <strain evidence="1 2">LC2-13A</strain>
    </source>
</reference>
<dbReference type="EMBL" id="BOVJ01000106">
    <property type="protein sequence ID" value="GIQ64795.1"/>
    <property type="molecule type" value="Genomic_DNA"/>
</dbReference>
<dbReference type="Proteomes" id="UP000680304">
    <property type="component" value="Unassembled WGS sequence"/>
</dbReference>